<accession>A0A0F9QLS0</accession>
<feature type="region of interest" description="Disordered" evidence="1">
    <location>
        <begin position="130"/>
        <end position="225"/>
    </location>
</feature>
<reference evidence="3" key="1">
    <citation type="journal article" date="2015" name="Nature">
        <title>Complex archaea that bridge the gap between prokaryotes and eukaryotes.</title>
        <authorList>
            <person name="Spang A."/>
            <person name="Saw J.H."/>
            <person name="Jorgensen S.L."/>
            <person name="Zaremba-Niedzwiedzka K."/>
            <person name="Martijn J."/>
            <person name="Lind A.E."/>
            <person name="van Eijk R."/>
            <person name="Schleper C."/>
            <person name="Guy L."/>
            <person name="Ettema T.J."/>
        </authorList>
    </citation>
    <scope>NUCLEOTIDE SEQUENCE</scope>
</reference>
<dbReference type="AlphaFoldDB" id="A0A0F9QLS0"/>
<name>A0A0F9QLS0_9ZZZZ</name>
<keyword evidence="2" id="KW-1133">Transmembrane helix</keyword>
<keyword evidence="2" id="KW-0812">Transmembrane</keyword>
<proteinExistence type="predicted"/>
<evidence type="ECO:0000256" key="1">
    <source>
        <dbReference type="SAM" id="MobiDB-lite"/>
    </source>
</evidence>
<sequence length="225" mass="25002">MADDTIDDASEDASLDEDNANATSKRFSKPTLIKIAIGIVLLLLIAGAAYFFFMPEDQAASQETKDTLDDATTAPEQTSPTTDSDAVESDSTLENQPNNKEYSAEQLQLLKLREEAVALKEENLKMKERLNKLEEEQNPNIEASKPEISEMTNETLADEENDGKTTSIDTQPKTKQNQYSNLYIKEKAAAQEPQSKTTLPVQRERDITPPPAPKWGEFSPTYNGK</sequence>
<feature type="compositionally biased region" description="Polar residues" evidence="1">
    <location>
        <begin position="164"/>
        <end position="181"/>
    </location>
</feature>
<evidence type="ECO:0000313" key="3">
    <source>
        <dbReference type="EMBL" id="KKN45110.1"/>
    </source>
</evidence>
<comment type="caution">
    <text evidence="3">The sequence shown here is derived from an EMBL/GenBank/DDBJ whole genome shotgun (WGS) entry which is preliminary data.</text>
</comment>
<feature type="compositionally biased region" description="Polar residues" evidence="1">
    <location>
        <begin position="74"/>
        <end position="101"/>
    </location>
</feature>
<protein>
    <submittedName>
        <fullName evidence="3">Uncharacterized protein</fullName>
    </submittedName>
</protein>
<dbReference type="EMBL" id="LAZR01001411">
    <property type="protein sequence ID" value="KKN45110.1"/>
    <property type="molecule type" value="Genomic_DNA"/>
</dbReference>
<feature type="transmembrane region" description="Helical" evidence="2">
    <location>
        <begin position="32"/>
        <end position="53"/>
    </location>
</feature>
<feature type="compositionally biased region" description="Acidic residues" evidence="1">
    <location>
        <begin position="1"/>
        <end position="19"/>
    </location>
</feature>
<feature type="region of interest" description="Disordered" evidence="1">
    <location>
        <begin position="1"/>
        <end position="23"/>
    </location>
</feature>
<keyword evidence="2" id="KW-0472">Membrane</keyword>
<organism evidence="3">
    <name type="scientific">marine sediment metagenome</name>
    <dbReference type="NCBI Taxonomy" id="412755"/>
    <lineage>
        <taxon>unclassified sequences</taxon>
        <taxon>metagenomes</taxon>
        <taxon>ecological metagenomes</taxon>
    </lineage>
</organism>
<evidence type="ECO:0000256" key="2">
    <source>
        <dbReference type="SAM" id="Phobius"/>
    </source>
</evidence>
<feature type="region of interest" description="Disordered" evidence="1">
    <location>
        <begin position="62"/>
        <end position="101"/>
    </location>
</feature>
<gene>
    <name evidence="3" type="ORF">LCGC14_0686490</name>
</gene>